<dbReference type="GO" id="GO:0006974">
    <property type="term" value="P:DNA damage response"/>
    <property type="evidence" value="ECO:0007669"/>
    <property type="project" value="TreeGrafter"/>
</dbReference>
<comment type="pathway">
    <text evidence="1">Protein modification; protein ubiquitination.</text>
</comment>
<keyword evidence="3" id="KW-0436">Ligase</keyword>
<dbReference type="GO" id="GO:0004839">
    <property type="term" value="F:ubiquitin activating enzyme activity"/>
    <property type="evidence" value="ECO:0007669"/>
    <property type="project" value="TreeGrafter"/>
</dbReference>
<dbReference type="PANTHER" id="PTHR10953:SF4">
    <property type="entry name" value="UBIQUITIN-ACTIVATING ENZYME E1 C-TERMINAL DOMAIN-CONTAINING PROTEIN"/>
    <property type="match status" value="1"/>
</dbReference>
<evidence type="ECO:0000259" key="4">
    <source>
        <dbReference type="Pfam" id="PF10585"/>
    </source>
</evidence>
<evidence type="ECO:0000256" key="2">
    <source>
        <dbReference type="ARBA" id="ARBA00005673"/>
    </source>
</evidence>
<dbReference type="InterPro" id="IPR042063">
    <property type="entry name" value="Ubi_acti_E1_SCCH"/>
</dbReference>
<dbReference type="PANTHER" id="PTHR10953">
    <property type="entry name" value="UBIQUITIN-ACTIVATING ENZYME E1"/>
    <property type="match status" value="1"/>
</dbReference>
<dbReference type="InterPro" id="IPR045886">
    <property type="entry name" value="ThiF/MoeB/HesA"/>
</dbReference>
<dbReference type="GO" id="GO:0005737">
    <property type="term" value="C:cytoplasm"/>
    <property type="evidence" value="ECO:0007669"/>
    <property type="project" value="TreeGrafter"/>
</dbReference>
<comment type="similarity">
    <text evidence="2">Belongs to the ubiquitin-activating E1 family.</text>
</comment>
<proteinExistence type="inferred from homology"/>
<organism evidence="5 6">
    <name type="scientific">Reticulomyxa filosa</name>
    <dbReference type="NCBI Taxonomy" id="46433"/>
    <lineage>
        <taxon>Eukaryota</taxon>
        <taxon>Sar</taxon>
        <taxon>Rhizaria</taxon>
        <taxon>Retaria</taxon>
        <taxon>Foraminifera</taxon>
        <taxon>Monothalamids</taxon>
        <taxon>Reticulomyxidae</taxon>
        <taxon>Reticulomyxa</taxon>
    </lineage>
</organism>
<evidence type="ECO:0000313" key="5">
    <source>
        <dbReference type="EMBL" id="ETO05877.1"/>
    </source>
</evidence>
<keyword evidence="6" id="KW-1185">Reference proteome</keyword>
<sequence>MCTLQNFPYLPLHCIEWSRSSFSGQFEKDPQSYNTFVKDKNKFFEQVEAAQGEEQLQMLETVHKLAGIQASSKVGFEQCIRLAFEEFVNQHVTRIKNLMHWFPKEFKAEGGTDFWTGHKRFPQIPDFSLDNPLIANYLFTAANLYAFAFGIEQVKDMKHFLLFAKKVLCCKSYTQIICCHWSIFLYAFQDLQKMQRTFTCFFGPAVKVDESDDKKKDGDENKDEPNEAQQQKVNTLIEALKKLDTSKFVLLKENEFEKDDDLNFHIDYITACANARAWNYRIKESSRQDVKITAGKIIAALATTTAMITGLVELEFYKLKLGLQYLYEDAFYNANFNLAVPTQFQYFQPETAIRHKKETKKDETKEDPNELITYVPYPDQWTTWDHLEIDRGNLTVQELVDIFPTLFWGVKVRLLFKYGTMKEGKLLYNGSQVLQSTAQLEKMLENDAKASETGKKPMSESQKKALQQQIDQKRKYNENIKNGRDAKVIDRYSELYGALISDKRHYVILDGDYEDTAGNVAGKKMLFFFCRNEDCTADNLDLQFLTNSLFNDDKLKETLPFLELNSAKMHPKILRAQFASF</sequence>
<reference evidence="5 6" key="1">
    <citation type="journal article" date="2013" name="Curr. Biol.">
        <title>The Genome of the Foraminiferan Reticulomyxa filosa.</title>
        <authorList>
            <person name="Glockner G."/>
            <person name="Hulsmann N."/>
            <person name="Schleicher M."/>
            <person name="Noegel A.A."/>
            <person name="Eichinger L."/>
            <person name="Gallinger C."/>
            <person name="Pawlowski J."/>
            <person name="Sierra R."/>
            <person name="Euteneuer U."/>
            <person name="Pillet L."/>
            <person name="Moustafa A."/>
            <person name="Platzer M."/>
            <person name="Groth M."/>
            <person name="Szafranski K."/>
            <person name="Schliwa M."/>
        </authorList>
    </citation>
    <scope>NUCLEOTIDE SEQUENCE [LARGE SCALE GENOMIC DNA]</scope>
</reference>
<accession>X6LXM9</accession>
<dbReference type="OMA" id="CANARAW"/>
<dbReference type="AlphaFoldDB" id="X6LXM9"/>
<feature type="domain" description="Ubiquitin-activating enzyme SCCH" evidence="4">
    <location>
        <begin position="8"/>
        <end position="291"/>
    </location>
</feature>
<comment type="caution">
    <text evidence="5">The sequence shown here is derived from an EMBL/GenBank/DDBJ whole genome shotgun (WGS) entry which is preliminary data.</text>
</comment>
<evidence type="ECO:0000313" key="6">
    <source>
        <dbReference type="Proteomes" id="UP000023152"/>
    </source>
</evidence>
<dbReference type="Proteomes" id="UP000023152">
    <property type="component" value="Unassembled WGS sequence"/>
</dbReference>
<evidence type="ECO:0000256" key="3">
    <source>
        <dbReference type="ARBA" id="ARBA00022598"/>
    </source>
</evidence>
<dbReference type="EMBL" id="ASPP01027699">
    <property type="protein sequence ID" value="ETO05877.1"/>
    <property type="molecule type" value="Genomic_DNA"/>
</dbReference>
<name>X6LXM9_RETFI</name>
<evidence type="ECO:0000256" key="1">
    <source>
        <dbReference type="ARBA" id="ARBA00004906"/>
    </source>
</evidence>
<dbReference type="Pfam" id="PF10585">
    <property type="entry name" value="UBA_E1_SCCH"/>
    <property type="match status" value="1"/>
</dbReference>
<dbReference type="InterPro" id="IPR019572">
    <property type="entry name" value="UBA_E1_SCCH"/>
</dbReference>
<protein>
    <submittedName>
        <fullName evidence="5">Ubiquitin-activating enzyme E1</fullName>
    </submittedName>
</protein>
<dbReference type="GO" id="GO:0006511">
    <property type="term" value="P:ubiquitin-dependent protein catabolic process"/>
    <property type="evidence" value="ECO:0007669"/>
    <property type="project" value="TreeGrafter"/>
</dbReference>
<gene>
    <name evidence="5" type="ORF">RFI_31518</name>
</gene>
<dbReference type="Gene3D" id="1.10.10.2660">
    <property type="entry name" value="Ubiquitin-activating enzyme E1, SCCH domain"/>
    <property type="match status" value="1"/>
</dbReference>
<dbReference type="SUPFAM" id="SSF69572">
    <property type="entry name" value="Activating enzymes of the ubiquitin-like proteins"/>
    <property type="match status" value="1"/>
</dbReference>
<dbReference type="InterPro" id="IPR035985">
    <property type="entry name" value="Ubiquitin-activating_enz"/>
</dbReference>
<dbReference type="OrthoDB" id="10252231at2759"/>
<dbReference type="GO" id="GO:0005634">
    <property type="term" value="C:nucleus"/>
    <property type="evidence" value="ECO:0007669"/>
    <property type="project" value="TreeGrafter"/>
</dbReference>